<dbReference type="OrthoDB" id="10024839at2759"/>
<gene>
    <name evidence="4" type="ORF">YQE_01373</name>
    <name evidence="3" type="ORF">YQE_04163</name>
    <name evidence="2" type="ORF">YQE_04248</name>
</gene>
<protein>
    <submittedName>
        <fullName evidence="2">Uncharacterized protein</fullName>
    </submittedName>
</protein>
<dbReference type="EMBL" id="KB740728">
    <property type="protein sequence ID" value="ENN79300.1"/>
    <property type="molecule type" value="Genomic_DNA"/>
</dbReference>
<dbReference type="InterPro" id="IPR037863">
    <property type="entry name" value="RHOGAP6/36"/>
</dbReference>
<dbReference type="EMBL" id="KB739471">
    <property type="protein sequence ID" value="ENN82250.1"/>
    <property type="molecule type" value="Genomic_DNA"/>
</dbReference>
<feature type="non-terminal residue" evidence="2">
    <location>
        <position position="1"/>
    </location>
</feature>
<dbReference type="PANTHER" id="PTHR12635:SF7">
    <property type="entry name" value="RHO GTPASE ACTIVATING PROTEIN 6-RELATED"/>
    <property type="match status" value="1"/>
</dbReference>
<proteinExistence type="predicted"/>
<evidence type="ECO:0000313" key="4">
    <source>
        <dbReference type="EMBL" id="ENN82250.1"/>
    </source>
</evidence>
<evidence type="ECO:0000256" key="1">
    <source>
        <dbReference type="ARBA" id="ARBA00022468"/>
    </source>
</evidence>
<keyword evidence="1" id="KW-0343">GTPase activation</keyword>
<dbReference type="HOGENOM" id="CLU_2461043_0_0_1"/>
<sequence>GSCVWNSLSGRQVILQDTDLLHLSELERKVLQKVAIAKLQALNLGVCVKVPTENIGAIPTKKRRPYLLKRKALTTGIFDSGRKDVEKGN</sequence>
<evidence type="ECO:0000313" key="2">
    <source>
        <dbReference type="EMBL" id="ENN79300.1"/>
    </source>
</evidence>
<reference evidence="2" key="1">
    <citation type="journal article" date="2013" name="Genome Biol.">
        <title>Draft genome of the mountain pine beetle, Dendroctonus ponderosae Hopkins, a major forest pest.</title>
        <authorList>
            <person name="Keeling C.I."/>
            <person name="Yuen M.M."/>
            <person name="Liao N.Y."/>
            <person name="Docking T.R."/>
            <person name="Chan S.K."/>
            <person name="Taylor G.A."/>
            <person name="Palmquist D.L."/>
            <person name="Jackman S.D."/>
            <person name="Nguyen A."/>
            <person name="Li M."/>
            <person name="Henderson H."/>
            <person name="Janes J.K."/>
            <person name="Zhao Y."/>
            <person name="Pandoh P."/>
            <person name="Moore R."/>
            <person name="Sperling F.A."/>
            <person name="Huber D.P."/>
            <person name="Birol I."/>
            <person name="Jones S.J."/>
            <person name="Bohlmann J."/>
        </authorList>
    </citation>
    <scope>NUCLEOTIDE SEQUENCE</scope>
</reference>
<dbReference type="PANTHER" id="PTHR12635">
    <property type="entry name" value="RHO-GTPASE-ACTIVATING PROTEIN 6 FAMILY MEMBER"/>
    <property type="match status" value="1"/>
</dbReference>
<accession>N6UCB0</accession>
<evidence type="ECO:0000313" key="3">
    <source>
        <dbReference type="EMBL" id="ENN79391.1"/>
    </source>
</evidence>
<organism evidence="2">
    <name type="scientific">Dendroctonus ponderosae</name>
    <name type="common">Mountain pine beetle</name>
    <dbReference type="NCBI Taxonomy" id="77166"/>
    <lineage>
        <taxon>Eukaryota</taxon>
        <taxon>Metazoa</taxon>
        <taxon>Ecdysozoa</taxon>
        <taxon>Arthropoda</taxon>
        <taxon>Hexapoda</taxon>
        <taxon>Insecta</taxon>
        <taxon>Pterygota</taxon>
        <taxon>Neoptera</taxon>
        <taxon>Endopterygota</taxon>
        <taxon>Coleoptera</taxon>
        <taxon>Polyphaga</taxon>
        <taxon>Cucujiformia</taxon>
        <taxon>Curculionidae</taxon>
        <taxon>Scolytinae</taxon>
        <taxon>Dendroctonus</taxon>
    </lineage>
</organism>
<dbReference type="AlphaFoldDB" id="N6UCB0"/>
<dbReference type="GO" id="GO:0005096">
    <property type="term" value="F:GTPase activator activity"/>
    <property type="evidence" value="ECO:0007669"/>
    <property type="project" value="UniProtKB-KW"/>
</dbReference>
<name>N6UCB0_DENPD</name>
<dbReference type="EMBL" id="KB740715">
    <property type="protein sequence ID" value="ENN79391.1"/>
    <property type="molecule type" value="Genomic_DNA"/>
</dbReference>